<evidence type="ECO:0000256" key="1">
    <source>
        <dbReference type="SAM" id="MobiDB-lite"/>
    </source>
</evidence>
<feature type="region of interest" description="Disordered" evidence="1">
    <location>
        <begin position="143"/>
        <end position="185"/>
    </location>
</feature>
<name>A0A7E4VZR1_PANRE</name>
<reference evidence="3" key="2">
    <citation type="submission" date="2020-10" db="UniProtKB">
        <authorList>
            <consortium name="WormBaseParasite"/>
        </authorList>
    </citation>
    <scope>IDENTIFICATION</scope>
</reference>
<keyword evidence="2" id="KW-1185">Reference proteome</keyword>
<feature type="region of interest" description="Disordered" evidence="1">
    <location>
        <begin position="78"/>
        <end position="113"/>
    </location>
</feature>
<evidence type="ECO:0000313" key="3">
    <source>
        <dbReference type="WBParaSite" id="Pan_g4790.t1"/>
    </source>
</evidence>
<accession>A0A7E4VZR1</accession>
<evidence type="ECO:0000313" key="2">
    <source>
        <dbReference type="Proteomes" id="UP000492821"/>
    </source>
</evidence>
<feature type="compositionally biased region" description="Polar residues" evidence="1">
    <location>
        <begin position="37"/>
        <end position="47"/>
    </location>
</feature>
<dbReference type="Proteomes" id="UP000492821">
    <property type="component" value="Unassembled WGS sequence"/>
</dbReference>
<proteinExistence type="predicted"/>
<protein>
    <submittedName>
        <fullName evidence="3">Uncharacterized protein</fullName>
    </submittedName>
</protein>
<dbReference type="AlphaFoldDB" id="A0A7E4VZR1"/>
<feature type="region of interest" description="Disordered" evidence="1">
    <location>
        <begin position="24"/>
        <end position="62"/>
    </location>
</feature>
<feature type="compositionally biased region" description="Polar residues" evidence="1">
    <location>
        <begin position="95"/>
        <end position="111"/>
    </location>
</feature>
<organism evidence="2 3">
    <name type="scientific">Panagrellus redivivus</name>
    <name type="common">Microworm</name>
    <dbReference type="NCBI Taxonomy" id="6233"/>
    <lineage>
        <taxon>Eukaryota</taxon>
        <taxon>Metazoa</taxon>
        <taxon>Ecdysozoa</taxon>
        <taxon>Nematoda</taxon>
        <taxon>Chromadorea</taxon>
        <taxon>Rhabditida</taxon>
        <taxon>Tylenchina</taxon>
        <taxon>Panagrolaimomorpha</taxon>
        <taxon>Panagrolaimoidea</taxon>
        <taxon>Panagrolaimidae</taxon>
        <taxon>Panagrellus</taxon>
    </lineage>
</organism>
<reference evidence="2" key="1">
    <citation type="journal article" date="2013" name="Genetics">
        <title>The draft genome and transcriptome of Panagrellus redivivus are shaped by the harsh demands of a free-living lifestyle.</title>
        <authorList>
            <person name="Srinivasan J."/>
            <person name="Dillman A.R."/>
            <person name="Macchietto M.G."/>
            <person name="Heikkinen L."/>
            <person name="Lakso M."/>
            <person name="Fracchia K.M."/>
            <person name="Antoshechkin I."/>
            <person name="Mortazavi A."/>
            <person name="Wong G."/>
            <person name="Sternberg P.W."/>
        </authorList>
    </citation>
    <scope>NUCLEOTIDE SEQUENCE [LARGE SCALE GENOMIC DNA]</scope>
    <source>
        <strain evidence="2">MT8872</strain>
    </source>
</reference>
<dbReference type="WBParaSite" id="Pan_g4790.t1">
    <property type="protein sequence ID" value="Pan_g4790.t1"/>
    <property type="gene ID" value="Pan_g4790"/>
</dbReference>
<sequence>MTQQERVQFYRMYEDSREMLNLIAQSKPVVPRKESSKTTPRKTSATRAQYRRASDASPELFQLREDDSRFACNRVISNAQTSSEVNPKHRRRSQSDAGIQRKTTPSPQDISTHSRRLIKALKENPAESVDISLPKDIKLRRGSAPASQILSTVKEEPEEEIRQKVDTINEENEQENTPHGRKMSIRQKLSVFFKGGGHSSAQRA</sequence>